<proteinExistence type="predicted"/>
<dbReference type="SUPFAM" id="SSF81665">
    <property type="entry name" value="Calcium ATPase, transmembrane domain M"/>
    <property type="match status" value="1"/>
</dbReference>
<feature type="transmembrane region" description="Helical" evidence="1">
    <location>
        <begin position="137"/>
        <end position="164"/>
    </location>
</feature>
<keyword evidence="1" id="KW-1133">Transmembrane helix</keyword>
<keyword evidence="3" id="KW-1185">Reference proteome</keyword>
<feature type="transmembrane region" description="Helical" evidence="1">
    <location>
        <begin position="203"/>
        <end position="226"/>
    </location>
</feature>
<reference evidence="2 3" key="1">
    <citation type="submission" date="2020-10" db="EMBL/GenBank/DDBJ databases">
        <title>The Coptis chinensis genome and diversification of protoberbering-type alkaloids.</title>
        <authorList>
            <person name="Wang B."/>
            <person name="Shu S."/>
            <person name="Song C."/>
            <person name="Liu Y."/>
        </authorList>
    </citation>
    <scope>NUCLEOTIDE SEQUENCE [LARGE SCALE GENOMIC DNA]</scope>
    <source>
        <strain evidence="2">HL-2020</strain>
        <tissue evidence="2">Leaf</tissue>
    </source>
</reference>
<name>A0A835GVW3_9MAGN</name>
<dbReference type="Gene3D" id="3.40.1110.10">
    <property type="entry name" value="Calcium-transporting ATPase, cytoplasmic domain N"/>
    <property type="match status" value="1"/>
</dbReference>
<keyword evidence="1" id="KW-0812">Transmembrane</keyword>
<sequence length="337" mass="38086">MSFRFFNLAHNKSEIESRVHAAIDKFPLRSLAVAYQEVPDQRTESPGGSWHFVGLMPLFDSGDTIRRALDLGVNVKMITGGRAFYLFFKVETYYGFDCDQLAIAKETGRRLGMGTNMYPSSALLSQNKDVSLAPLPIYAVSITIRIVASSILALLGFMLLTLIWKFDFPPFMVPILNDGTIMAISKDRVKPSPLPDSWKLAKIFAAGIVLGSYLAIMTVIFFWAAYKTDFFLSAFKVPSLRHTEQDDFKKLASAVYLQIAFTRQKNFGKEACELKWVHAQRSLHGLHSPNTKMFETIPDFFFLICRLTELHTLKGRVESVVKLKGLDIEKIQQAYTL</sequence>
<dbReference type="PANTHER" id="PTHR42861">
    <property type="entry name" value="CALCIUM-TRANSPORTING ATPASE"/>
    <property type="match status" value="1"/>
</dbReference>
<comment type="caution">
    <text evidence="2">The sequence shown here is derived from an EMBL/GenBank/DDBJ whole genome shotgun (WGS) entry which is preliminary data.</text>
</comment>
<evidence type="ECO:0000313" key="2">
    <source>
        <dbReference type="EMBL" id="KAF9586812.1"/>
    </source>
</evidence>
<evidence type="ECO:0000256" key="1">
    <source>
        <dbReference type="SAM" id="Phobius"/>
    </source>
</evidence>
<dbReference type="InterPro" id="IPR023299">
    <property type="entry name" value="ATPase_P-typ_cyto_dom_N"/>
</dbReference>
<dbReference type="Proteomes" id="UP000631114">
    <property type="component" value="Unassembled WGS sequence"/>
</dbReference>
<dbReference type="Gene3D" id="1.20.1110.10">
    <property type="entry name" value="Calcium-transporting ATPase, transmembrane domain"/>
    <property type="match status" value="1"/>
</dbReference>
<dbReference type="OrthoDB" id="2929958at2759"/>
<accession>A0A835GVW3</accession>
<gene>
    <name evidence="2" type="ORF">IFM89_039974</name>
</gene>
<dbReference type="AlphaFoldDB" id="A0A835GVW3"/>
<dbReference type="Gene3D" id="6.10.140.890">
    <property type="match status" value="1"/>
</dbReference>
<dbReference type="InterPro" id="IPR023298">
    <property type="entry name" value="ATPase_P-typ_TM_dom_sf"/>
</dbReference>
<dbReference type="EMBL" id="JADFTS010000094">
    <property type="protein sequence ID" value="KAF9586812.1"/>
    <property type="molecule type" value="Genomic_DNA"/>
</dbReference>
<organism evidence="2 3">
    <name type="scientific">Coptis chinensis</name>
    <dbReference type="NCBI Taxonomy" id="261450"/>
    <lineage>
        <taxon>Eukaryota</taxon>
        <taxon>Viridiplantae</taxon>
        <taxon>Streptophyta</taxon>
        <taxon>Embryophyta</taxon>
        <taxon>Tracheophyta</taxon>
        <taxon>Spermatophyta</taxon>
        <taxon>Magnoliopsida</taxon>
        <taxon>Ranunculales</taxon>
        <taxon>Ranunculaceae</taxon>
        <taxon>Coptidoideae</taxon>
        <taxon>Coptis</taxon>
    </lineage>
</organism>
<evidence type="ECO:0000313" key="3">
    <source>
        <dbReference type="Proteomes" id="UP000631114"/>
    </source>
</evidence>
<keyword evidence="1" id="KW-0472">Membrane</keyword>
<dbReference type="GO" id="GO:0000166">
    <property type="term" value="F:nucleotide binding"/>
    <property type="evidence" value="ECO:0007669"/>
    <property type="project" value="InterPro"/>
</dbReference>
<protein>
    <submittedName>
        <fullName evidence="2">Uncharacterized protein</fullName>
    </submittedName>
</protein>